<dbReference type="InterPro" id="IPR050707">
    <property type="entry name" value="HTH_MetabolicPath_Reg"/>
</dbReference>
<organism evidence="6 7">
    <name type="scientific">Ancylobacter pratisalsi</name>
    <dbReference type="NCBI Taxonomy" id="1745854"/>
    <lineage>
        <taxon>Bacteria</taxon>
        <taxon>Pseudomonadati</taxon>
        <taxon>Pseudomonadota</taxon>
        <taxon>Alphaproteobacteria</taxon>
        <taxon>Hyphomicrobiales</taxon>
        <taxon>Xanthobacteraceae</taxon>
        <taxon>Ancylobacter</taxon>
    </lineage>
</organism>
<dbReference type="Proteomes" id="UP000464751">
    <property type="component" value="Chromosome"/>
</dbReference>
<dbReference type="Pfam" id="PF01614">
    <property type="entry name" value="IclR_C"/>
    <property type="match status" value="1"/>
</dbReference>
<dbReference type="InterPro" id="IPR029016">
    <property type="entry name" value="GAF-like_dom_sf"/>
</dbReference>
<protein>
    <submittedName>
        <fullName evidence="6">IclR family transcriptional regulator</fullName>
    </submittedName>
</protein>
<gene>
    <name evidence="6" type="ORF">G3A50_04895</name>
</gene>
<dbReference type="Gene3D" id="3.30.450.40">
    <property type="match status" value="1"/>
</dbReference>
<evidence type="ECO:0000256" key="3">
    <source>
        <dbReference type="ARBA" id="ARBA00023163"/>
    </source>
</evidence>
<dbReference type="GO" id="GO:0045892">
    <property type="term" value="P:negative regulation of DNA-templated transcription"/>
    <property type="evidence" value="ECO:0007669"/>
    <property type="project" value="TreeGrafter"/>
</dbReference>
<dbReference type="PANTHER" id="PTHR30136:SF24">
    <property type="entry name" value="HTH-TYPE TRANSCRIPTIONAL REPRESSOR ALLR"/>
    <property type="match status" value="1"/>
</dbReference>
<dbReference type="Gene3D" id="1.10.10.10">
    <property type="entry name" value="Winged helix-like DNA-binding domain superfamily/Winged helix DNA-binding domain"/>
    <property type="match status" value="1"/>
</dbReference>
<keyword evidence="2" id="KW-0238">DNA-binding</keyword>
<dbReference type="AlphaFoldDB" id="A0A6P1YIF5"/>
<dbReference type="GO" id="GO:0003677">
    <property type="term" value="F:DNA binding"/>
    <property type="evidence" value="ECO:0007669"/>
    <property type="project" value="UniProtKB-KW"/>
</dbReference>
<accession>A0A6P1YIF5</accession>
<keyword evidence="3" id="KW-0804">Transcription</keyword>
<dbReference type="RefSeq" id="WP_163074215.1">
    <property type="nucleotide sequence ID" value="NZ_CP048630.1"/>
</dbReference>
<dbReference type="SUPFAM" id="SSF46785">
    <property type="entry name" value="Winged helix' DNA-binding domain"/>
    <property type="match status" value="1"/>
</dbReference>
<dbReference type="SMART" id="SM00346">
    <property type="entry name" value="HTH_ICLR"/>
    <property type="match status" value="1"/>
</dbReference>
<dbReference type="InterPro" id="IPR036390">
    <property type="entry name" value="WH_DNA-bd_sf"/>
</dbReference>
<dbReference type="PANTHER" id="PTHR30136">
    <property type="entry name" value="HELIX-TURN-HELIX TRANSCRIPTIONAL REGULATOR, ICLR FAMILY"/>
    <property type="match status" value="1"/>
</dbReference>
<evidence type="ECO:0000259" key="5">
    <source>
        <dbReference type="PROSITE" id="PS51078"/>
    </source>
</evidence>
<evidence type="ECO:0000313" key="6">
    <source>
        <dbReference type="EMBL" id="QIB33117.1"/>
    </source>
</evidence>
<dbReference type="PROSITE" id="PS51078">
    <property type="entry name" value="ICLR_ED"/>
    <property type="match status" value="1"/>
</dbReference>
<evidence type="ECO:0000256" key="1">
    <source>
        <dbReference type="ARBA" id="ARBA00023015"/>
    </source>
</evidence>
<dbReference type="EMBL" id="CP048630">
    <property type="protein sequence ID" value="QIB33117.1"/>
    <property type="molecule type" value="Genomic_DNA"/>
</dbReference>
<dbReference type="SUPFAM" id="SSF55781">
    <property type="entry name" value="GAF domain-like"/>
    <property type="match status" value="1"/>
</dbReference>
<dbReference type="InterPro" id="IPR005471">
    <property type="entry name" value="Tscrpt_reg_IclR_N"/>
</dbReference>
<feature type="domain" description="HTH iclR-type" evidence="4">
    <location>
        <begin position="6"/>
        <end position="67"/>
    </location>
</feature>
<reference evidence="6 7" key="1">
    <citation type="submission" date="2020-02" db="EMBL/GenBank/DDBJ databases">
        <authorList>
            <person name="Li G."/>
        </authorList>
    </citation>
    <scope>NUCLEOTIDE SEQUENCE [LARGE SCALE GENOMIC DNA]</scope>
    <source>
        <strain evidence="6 7">DSM 102029</strain>
    </source>
</reference>
<evidence type="ECO:0000313" key="7">
    <source>
        <dbReference type="Proteomes" id="UP000464751"/>
    </source>
</evidence>
<dbReference type="InterPro" id="IPR036388">
    <property type="entry name" value="WH-like_DNA-bd_sf"/>
</dbReference>
<dbReference type="GO" id="GO:0003700">
    <property type="term" value="F:DNA-binding transcription factor activity"/>
    <property type="evidence" value="ECO:0007669"/>
    <property type="project" value="TreeGrafter"/>
</dbReference>
<dbReference type="Pfam" id="PF09339">
    <property type="entry name" value="HTH_IclR"/>
    <property type="match status" value="1"/>
</dbReference>
<dbReference type="KEGG" id="apra:G3A50_04895"/>
<feature type="domain" description="IclR-ED" evidence="5">
    <location>
        <begin position="68"/>
        <end position="251"/>
    </location>
</feature>
<keyword evidence="1" id="KW-0805">Transcription regulation</keyword>
<evidence type="ECO:0000259" key="4">
    <source>
        <dbReference type="PROSITE" id="PS51077"/>
    </source>
</evidence>
<dbReference type="PROSITE" id="PS51077">
    <property type="entry name" value="HTH_ICLR"/>
    <property type="match status" value="1"/>
</dbReference>
<sequence>MSTGPNKSIAKAIRVLEVVCGSPRHLSIREIAIQVGYSLATTHRVLSTLRQVGAVQETTDGFFMLGPRLVELHSSLASQLSEMKSVVERELSTLLNEPGISVRLSLLISGRLTIIAGCDNGVHNRFRSRIGGHYSAYCTAPGKSLLSTLPTHQIDDYLDAAPLVALTTKTIVEPDRLKHELRQIRSTGYALDDQEFLDGVRCISVLVPTGDRKEFAALSVATESLAREMLIGEVLPQLTGRAMVLAEELRGFPRGLRALELAP</sequence>
<dbReference type="InterPro" id="IPR014757">
    <property type="entry name" value="Tscrpt_reg_IclR_C"/>
</dbReference>
<name>A0A6P1YIF5_9HYPH</name>
<evidence type="ECO:0000256" key="2">
    <source>
        <dbReference type="ARBA" id="ARBA00023125"/>
    </source>
</evidence>
<proteinExistence type="predicted"/>
<keyword evidence="7" id="KW-1185">Reference proteome</keyword>